<dbReference type="InterPro" id="IPR051319">
    <property type="entry name" value="Oligoribo/pAp-PDE_c-di-AMP_PDE"/>
</dbReference>
<evidence type="ECO:0000313" key="4">
    <source>
        <dbReference type="Proteomes" id="UP000000346"/>
    </source>
</evidence>
<feature type="domain" description="DHHA1" evidence="2">
    <location>
        <begin position="257"/>
        <end position="315"/>
    </location>
</feature>
<proteinExistence type="predicted"/>
<evidence type="ECO:0000259" key="2">
    <source>
        <dbReference type="Pfam" id="PF02272"/>
    </source>
</evidence>
<dbReference type="Gene3D" id="3.90.1640.10">
    <property type="entry name" value="inorganic pyrophosphatase (n-terminal core)"/>
    <property type="match status" value="1"/>
</dbReference>
<dbReference type="RefSeq" id="WP_013266304.1">
    <property type="nucleotide sequence ID" value="NC_014374.1"/>
</dbReference>
<dbReference type="InParanoid" id="D9Q0F4"/>
<dbReference type="eggNOG" id="arCOG01565">
    <property type="taxonomic scope" value="Archaea"/>
</dbReference>
<dbReference type="Pfam" id="PF01368">
    <property type="entry name" value="DHH"/>
    <property type="match status" value="1"/>
</dbReference>
<dbReference type="InterPro" id="IPR003156">
    <property type="entry name" value="DHHA1_dom"/>
</dbReference>
<dbReference type="KEGG" id="asc:ASAC_0385"/>
<dbReference type="SUPFAM" id="SSF64182">
    <property type="entry name" value="DHH phosphoesterases"/>
    <property type="match status" value="1"/>
</dbReference>
<dbReference type="PANTHER" id="PTHR47618:SF1">
    <property type="entry name" value="BIFUNCTIONAL OLIGORIBONUCLEASE AND PAP PHOSPHATASE NRNA"/>
    <property type="match status" value="1"/>
</dbReference>
<dbReference type="GO" id="GO:0003676">
    <property type="term" value="F:nucleic acid binding"/>
    <property type="evidence" value="ECO:0007669"/>
    <property type="project" value="InterPro"/>
</dbReference>
<dbReference type="InterPro" id="IPR001667">
    <property type="entry name" value="DDH_dom"/>
</dbReference>
<evidence type="ECO:0000259" key="1">
    <source>
        <dbReference type="Pfam" id="PF01368"/>
    </source>
</evidence>
<name>D9Q0F4_ACIS3</name>
<dbReference type="Proteomes" id="UP000000346">
    <property type="component" value="Chromosome"/>
</dbReference>
<keyword evidence="4" id="KW-1185">Reference proteome</keyword>
<gene>
    <name evidence="3" type="ordered locus">ASAC_0385</name>
</gene>
<dbReference type="GeneID" id="9498613"/>
<sequence length="338" mass="35505">MRAGPGSPGSQELYEELTKLVKGSGVKVLMHGNADLDAVASALLVCRLLEGVSSSCCLYSPQGLSKQSRELLTSLSLDIPLCDSLDNQQAGVLITVDASNISQLGVNGDALRGAKLVVIDHHSPGSLHTMATLLISDESAPSCVEVVLSLAAPGILKLKPTEATLLLTAILEETSFLERASISTFRYIVKLMEMGADYAFAVSFLRQSNDEPIDKRAARLKGLSRAAVSVVCGQLAVAVTHVGSFEAEVARSMISLGADVAAVINDERVSLRVSRRALKLNIRASELAAFIAERLGGEGGGHDGAAALRLKSPNQTTIDKVLGLAVNFVRQRCGDASG</sequence>
<dbReference type="HOGENOM" id="CLU_070736_0_0_2"/>
<dbReference type="EMBL" id="CP001742">
    <property type="protein sequence ID" value="ADL18792.1"/>
    <property type="molecule type" value="Genomic_DNA"/>
</dbReference>
<accession>D9Q0F4</accession>
<dbReference type="OrthoDB" id="383182at2157"/>
<reference evidence="3 4" key="1">
    <citation type="journal article" date="2010" name="Appl. Environ. Microbiol.">
        <title>The genome sequence of the crenarchaeon Acidilobus saccharovorans supports a new order, Acidilobales, and suggests an important ecological role in terrestrial acidic hot springs.</title>
        <authorList>
            <person name="Mardanov A.V."/>
            <person name="Svetlitchnyi V.A."/>
            <person name="Beletsky A.V."/>
            <person name="Prokofeva M.I."/>
            <person name="Bonch-Osmolovskaya E.A."/>
            <person name="Ravin N.V."/>
            <person name="Skryabin K.G."/>
        </authorList>
    </citation>
    <scope>NUCLEOTIDE SEQUENCE [LARGE SCALE GENOMIC DNA]</scope>
    <source>
        <strain evidence="4">DSM 16705 / JCM 18335 / VKM B-2471 / 345-15</strain>
    </source>
</reference>
<feature type="domain" description="DDH" evidence="1">
    <location>
        <begin position="28"/>
        <end position="170"/>
    </location>
</feature>
<dbReference type="STRING" id="666510.ASAC_0385"/>
<dbReference type="PANTHER" id="PTHR47618">
    <property type="entry name" value="BIFUNCTIONAL OLIGORIBONUCLEASE AND PAP PHOSPHATASE NRNA"/>
    <property type="match status" value="1"/>
</dbReference>
<dbReference type="InterPro" id="IPR038763">
    <property type="entry name" value="DHH_sf"/>
</dbReference>
<organism evidence="3 4">
    <name type="scientific">Acidilobus saccharovorans (strain DSM 16705 / JCM 18335 / VKM B-2471 / 345-15)</name>
    <dbReference type="NCBI Taxonomy" id="666510"/>
    <lineage>
        <taxon>Archaea</taxon>
        <taxon>Thermoproteota</taxon>
        <taxon>Thermoprotei</taxon>
        <taxon>Acidilobales</taxon>
        <taxon>Acidilobaceae</taxon>
        <taxon>Acidilobus</taxon>
    </lineage>
</organism>
<dbReference type="Pfam" id="PF02272">
    <property type="entry name" value="DHHA1"/>
    <property type="match status" value="1"/>
</dbReference>
<evidence type="ECO:0000313" key="3">
    <source>
        <dbReference type="EMBL" id="ADL18792.1"/>
    </source>
</evidence>
<protein>
    <submittedName>
        <fullName evidence="3">Uncharacterized protein</fullName>
    </submittedName>
</protein>
<dbReference type="AlphaFoldDB" id="D9Q0F4"/>